<feature type="transmembrane region" description="Helical" evidence="7">
    <location>
        <begin position="114"/>
        <end position="134"/>
    </location>
</feature>
<evidence type="ECO:0000256" key="2">
    <source>
        <dbReference type="ARBA" id="ARBA00022448"/>
    </source>
</evidence>
<evidence type="ECO:0000313" key="9">
    <source>
        <dbReference type="EMBL" id="MCS5719066.1"/>
    </source>
</evidence>
<sequence>MTTTALPRGRRRVGFPPPVVFVLVLVPFLIEAVGVFWPAIQGISLSFLRWNGIAPAESAGVQNYIDLASDPVFGTALRNTVIWIVLFGGISFLAGLGVALLFQSERRGVGIYRTALFLPIVFSLVVTSLIWSAFFQPSGVLNTALEGFGLGDLTRVWLGDSDTALYAVIVAALWREIGYVMVLFIAGLKGIDPAIMEAARVDGATAWQRFRHITFPQLRSVNLVVLSVLVIDSLRSFDIVWAMTRGGPYHSTELLSTYMFSTAFESRSLGYASAIAVVIFVLALAVIISYLVRALSEEKES</sequence>
<dbReference type="PANTHER" id="PTHR30193">
    <property type="entry name" value="ABC TRANSPORTER PERMEASE PROTEIN"/>
    <property type="match status" value="1"/>
</dbReference>
<keyword evidence="6 7" id="KW-0472">Membrane</keyword>
<evidence type="ECO:0000256" key="1">
    <source>
        <dbReference type="ARBA" id="ARBA00004651"/>
    </source>
</evidence>
<accession>A0ABT2GS59</accession>
<organism evidence="9 10">
    <name type="scientific">Herbiconiux aconitum</name>
    <dbReference type="NCBI Taxonomy" id="2970913"/>
    <lineage>
        <taxon>Bacteria</taxon>
        <taxon>Bacillati</taxon>
        <taxon>Actinomycetota</taxon>
        <taxon>Actinomycetes</taxon>
        <taxon>Micrococcales</taxon>
        <taxon>Microbacteriaceae</taxon>
        <taxon>Herbiconiux</taxon>
    </lineage>
</organism>
<dbReference type="RefSeq" id="WP_259508537.1">
    <property type="nucleotide sequence ID" value="NZ_JANLCM010000002.1"/>
</dbReference>
<evidence type="ECO:0000313" key="10">
    <source>
        <dbReference type="Proteomes" id="UP001165584"/>
    </source>
</evidence>
<evidence type="ECO:0000256" key="7">
    <source>
        <dbReference type="RuleBase" id="RU363032"/>
    </source>
</evidence>
<name>A0ABT2GS59_9MICO</name>
<dbReference type="SUPFAM" id="SSF161098">
    <property type="entry name" value="MetI-like"/>
    <property type="match status" value="1"/>
</dbReference>
<dbReference type="InterPro" id="IPR051393">
    <property type="entry name" value="ABC_transporter_permease"/>
</dbReference>
<feature type="domain" description="ABC transmembrane type-1" evidence="8">
    <location>
        <begin position="77"/>
        <end position="292"/>
    </location>
</feature>
<evidence type="ECO:0000256" key="5">
    <source>
        <dbReference type="ARBA" id="ARBA00022989"/>
    </source>
</evidence>
<dbReference type="Pfam" id="PF00528">
    <property type="entry name" value="BPD_transp_1"/>
    <property type="match status" value="1"/>
</dbReference>
<dbReference type="PROSITE" id="PS50928">
    <property type="entry name" value="ABC_TM1"/>
    <property type="match status" value="1"/>
</dbReference>
<feature type="transmembrane region" description="Helical" evidence="7">
    <location>
        <begin position="81"/>
        <end position="102"/>
    </location>
</feature>
<keyword evidence="4 7" id="KW-0812">Transmembrane</keyword>
<keyword evidence="5 7" id="KW-1133">Transmembrane helix</keyword>
<comment type="subcellular location">
    <subcellularLocation>
        <location evidence="1 7">Cell membrane</location>
        <topology evidence="1 7">Multi-pass membrane protein</topology>
    </subcellularLocation>
</comment>
<feature type="transmembrane region" description="Helical" evidence="7">
    <location>
        <begin position="164"/>
        <end position="186"/>
    </location>
</feature>
<comment type="similarity">
    <text evidence="7">Belongs to the binding-protein-dependent transport system permease family.</text>
</comment>
<gene>
    <name evidence="9" type="ORF">N1027_13065</name>
</gene>
<evidence type="ECO:0000259" key="8">
    <source>
        <dbReference type="PROSITE" id="PS50928"/>
    </source>
</evidence>
<feature type="transmembrane region" description="Helical" evidence="7">
    <location>
        <begin position="20"/>
        <end position="40"/>
    </location>
</feature>
<comment type="caution">
    <text evidence="9">The sequence shown here is derived from an EMBL/GenBank/DDBJ whole genome shotgun (WGS) entry which is preliminary data.</text>
</comment>
<dbReference type="CDD" id="cd06261">
    <property type="entry name" value="TM_PBP2"/>
    <property type="match status" value="1"/>
</dbReference>
<evidence type="ECO:0000256" key="4">
    <source>
        <dbReference type="ARBA" id="ARBA00022692"/>
    </source>
</evidence>
<dbReference type="PANTHER" id="PTHR30193:SF37">
    <property type="entry name" value="INNER MEMBRANE ABC TRANSPORTER PERMEASE PROTEIN YCJO"/>
    <property type="match status" value="1"/>
</dbReference>
<evidence type="ECO:0000256" key="6">
    <source>
        <dbReference type="ARBA" id="ARBA00023136"/>
    </source>
</evidence>
<feature type="transmembrane region" description="Helical" evidence="7">
    <location>
        <begin position="269"/>
        <end position="292"/>
    </location>
</feature>
<reference evidence="9" key="1">
    <citation type="submission" date="2022-08" db="EMBL/GenBank/DDBJ databases">
        <authorList>
            <person name="Deng Y."/>
            <person name="Han X.-F."/>
            <person name="Zhang Y.-Q."/>
        </authorList>
    </citation>
    <scope>NUCLEOTIDE SEQUENCE</scope>
    <source>
        <strain evidence="9">CPCC 205763</strain>
    </source>
</reference>
<dbReference type="Proteomes" id="UP001165584">
    <property type="component" value="Unassembled WGS sequence"/>
</dbReference>
<dbReference type="Gene3D" id="1.10.3720.10">
    <property type="entry name" value="MetI-like"/>
    <property type="match status" value="1"/>
</dbReference>
<keyword evidence="3" id="KW-1003">Cell membrane</keyword>
<proteinExistence type="inferred from homology"/>
<keyword evidence="2 7" id="KW-0813">Transport</keyword>
<evidence type="ECO:0000256" key="3">
    <source>
        <dbReference type="ARBA" id="ARBA00022475"/>
    </source>
</evidence>
<protein>
    <submittedName>
        <fullName evidence="9">Sugar ABC transporter permease</fullName>
    </submittedName>
</protein>
<dbReference type="InterPro" id="IPR035906">
    <property type="entry name" value="MetI-like_sf"/>
</dbReference>
<keyword evidence="10" id="KW-1185">Reference proteome</keyword>
<dbReference type="InterPro" id="IPR000515">
    <property type="entry name" value="MetI-like"/>
</dbReference>
<dbReference type="EMBL" id="JANLCM010000002">
    <property type="protein sequence ID" value="MCS5719066.1"/>
    <property type="molecule type" value="Genomic_DNA"/>
</dbReference>